<proteinExistence type="predicted"/>
<dbReference type="Proteomes" id="UP000014627">
    <property type="component" value="Unassembled WGS sequence"/>
</dbReference>
<evidence type="ECO:0000313" key="2">
    <source>
        <dbReference type="Proteomes" id="UP000014627"/>
    </source>
</evidence>
<dbReference type="EMBL" id="ATLC01000030">
    <property type="protein sequence ID" value="EPJ29594.1"/>
    <property type="molecule type" value="Genomic_DNA"/>
</dbReference>
<name>A0ABP2X561_CHLPS</name>
<protein>
    <submittedName>
        <fullName evidence="1">Uncharacterized protein</fullName>
    </submittedName>
</protein>
<accession>A0ABP2X561</accession>
<organism evidence="1 2">
    <name type="scientific">Chlamydia psittaci 99DC5</name>
    <dbReference type="NCBI Taxonomy" id="1112251"/>
    <lineage>
        <taxon>Bacteria</taxon>
        <taxon>Pseudomonadati</taxon>
        <taxon>Chlamydiota</taxon>
        <taxon>Chlamydiia</taxon>
        <taxon>Chlamydiales</taxon>
        <taxon>Chlamydiaceae</taxon>
        <taxon>Chlamydia/Chlamydophila group</taxon>
        <taxon>Chlamydia</taxon>
    </lineage>
</organism>
<evidence type="ECO:0000313" key="1">
    <source>
        <dbReference type="EMBL" id="EPJ29594.1"/>
    </source>
</evidence>
<sequence length="38" mass="4268">MVSISWASVMLVLVSFVVSVENRAYKTRKLIKEIVISA</sequence>
<gene>
    <name evidence="1" type="ORF">CP99DC5_1154</name>
</gene>
<comment type="caution">
    <text evidence="1">The sequence shown here is derived from an EMBL/GenBank/DDBJ whole genome shotgun (WGS) entry which is preliminary data.</text>
</comment>
<reference evidence="1 2" key="1">
    <citation type="submission" date="2013-04" db="EMBL/GenBank/DDBJ databases">
        <title>Genome sequence of Chlamydia psittaci 99DC5.</title>
        <authorList>
            <person name="Huot-Creasy H."/>
            <person name="McCracken C.L."/>
            <person name="Humphries M."/>
            <person name="Sachse K."/>
            <person name="Laroucau K."/>
            <person name="Bavoil P."/>
            <person name="Myers G.S."/>
        </authorList>
    </citation>
    <scope>NUCLEOTIDE SEQUENCE [LARGE SCALE GENOMIC DNA]</scope>
    <source>
        <strain evidence="1 2">99DC5</strain>
    </source>
</reference>
<keyword evidence="2" id="KW-1185">Reference proteome</keyword>